<comment type="caution">
    <text evidence="2">The sequence shown here is derived from an EMBL/GenBank/DDBJ whole genome shotgun (WGS) entry which is preliminary data.</text>
</comment>
<accession>A0ABP7T4S0</accession>
<proteinExistence type="predicted"/>
<organism evidence="2 3">
    <name type="scientific">Sphingomonas swuensis</name>
    <dbReference type="NCBI Taxonomy" id="977800"/>
    <lineage>
        <taxon>Bacteria</taxon>
        <taxon>Pseudomonadati</taxon>
        <taxon>Pseudomonadota</taxon>
        <taxon>Alphaproteobacteria</taxon>
        <taxon>Sphingomonadales</taxon>
        <taxon>Sphingomonadaceae</taxon>
        <taxon>Sphingomonas</taxon>
    </lineage>
</organism>
<protein>
    <submittedName>
        <fullName evidence="2">Uncharacterized protein</fullName>
    </submittedName>
</protein>
<sequence length="59" mass="5879">MTDSGQWNGTIGVKAPAPTPTPASINGSTQHAAPAVVAPRPVAAAIAAKVVSENFMPLL</sequence>
<keyword evidence="3" id="KW-1185">Reference proteome</keyword>
<evidence type="ECO:0000313" key="2">
    <source>
        <dbReference type="EMBL" id="GAA4021071.1"/>
    </source>
</evidence>
<gene>
    <name evidence="2" type="ORF">GCM10022280_22020</name>
</gene>
<evidence type="ECO:0000256" key="1">
    <source>
        <dbReference type="SAM" id="MobiDB-lite"/>
    </source>
</evidence>
<name>A0ABP7T4S0_9SPHN</name>
<dbReference type="Proteomes" id="UP001500235">
    <property type="component" value="Unassembled WGS sequence"/>
</dbReference>
<feature type="region of interest" description="Disordered" evidence="1">
    <location>
        <begin position="1"/>
        <end position="28"/>
    </location>
</feature>
<evidence type="ECO:0000313" key="3">
    <source>
        <dbReference type="Proteomes" id="UP001500235"/>
    </source>
</evidence>
<dbReference type="EMBL" id="BAABBQ010000001">
    <property type="protein sequence ID" value="GAA4021071.1"/>
    <property type="molecule type" value="Genomic_DNA"/>
</dbReference>
<reference evidence="3" key="1">
    <citation type="journal article" date="2019" name="Int. J. Syst. Evol. Microbiol.">
        <title>The Global Catalogue of Microorganisms (GCM) 10K type strain sequencing project: providing services to taxonomists for standard genome sequencing and annotation.</title>
        <authorList>
            <consortium name="The Broad Institute Genomics Platform"/>
            <consortium name="The Broad Institute Genome Sequencing Center for Infectious Disease"/>
            <person name="Wu L."/>
            <person name="Ma J."/>
        </authorList>
    </citation>
    <scope>NUCLEOTIDE SEQUENCE [LARGE SCALE GENOMIC DNA]</scope>
    <source>
        <strain evidence="3">JCM 17563</strain>
    </source>
</reference>